<dbReference type="AlphaFoldDB" id="A0A4R3LHS9"/>
<dbReference type="EMBL" id="VJNC01000006">
    <property type="protein sequence ID" value="TSE22310.1"/>
    <property type="molecule type" value="Genomic_DNA"/>
</dbReference>
<accession>A0A4R3LHS9</accession>
<feature type="domain" description="N-acyl amino acid synthase FeeM catalytic core" evidence="1">
    <location>
        <begin position="54"/>
        <end position="188"/>
    </location>
</feature>
<protein>
    <recommendedName>
        <fullName evidence="1">N-acyl amino acid synthase FeeM catalytic core domain-containing protein</fullName>
    </recommendedName>
</protein>
<organism evidence="2 4">
    <name type="scientific">Tepidimonas ignava</name>
    <dbReference type="NCBI Taxonomy" id="114249"/>
    <lineage>
        <taxon>Bacteria</taxon>
        <taxon>Pseudomonadati</taxon>
        <taxon>Pseudomonadota</taxon>
        <taxon>Betaproteobacteria</taxon>
        <taxon>Burkholderiales</taxon>
        <taxon>Tepidimonas</taxon>
    </lineage>
</organism>
<comment type="caution">
    <text evidence="2">The sequence shown here is derived from an EMBL/GenBank/DDBJ whole genome shotgun (WGS) entry which is preliminary data.</text>
</comment>
<gene>
    <name evidence="2" type="ORF">EDC36_11139</name>
    <name evidence="3" type="ORF">Tigna_01141</name>
</gene>
<proteinExistence type="predicted"/>
<dbReference type="Proteomes" id="UP000315577">
    <property type="component" value="Unassembled WGS sequence"/>
</dbReference>
<name>A0A4R3LHS9_9BURK</name>
<evidence type="ECO:0000259" key="1">
    <source>
        <dbReference type="Pfam" id="PF21926"/>
    </source>
</evidence>
<evidence type="ECO:0000313" key="2">
    <source>
        <dbReference type="EMBL" id="TCS97076.1"/>
    </source>
</evidence>
<dbReference type="InterPro" id="IPR054597">
    <property type="entry name" value="FeeM_cat"/>
</dbReference>
<dbReference type="RefSeq" id="WP_132962970.1">
    <property type="nucleotide sequence ID" value="NZ_DAIPFN010000002.1"/>
</dbReference>
<evidence type="ECO:0000313" key="5">
    <source>
        <dbReference type="Proteomes" id="UP000315577"/>
    </source>
</evidence>
<reference evidence="2 4" key="1">
    <citation type="submission" date="2019-03" db="EMBL/GenBank/DDBJ databases">
        <title>Genomic Encyclopedia of Type Strains, Phase IV (KMG-IV): sequencing the most valuable type-strain genomes for metagenomic binning, comparative biology and taxonomic classification.</title>
        <authorList>
            <person name="Goeker M."/>
        </authorList>
    </citation>
    <scope>NUCLEOTIDE SEQUENCE [LARGE SCALE GENOMIC DNA]</scope>
    <source>
        <strain evidence="2 4">DSM 12034</strain>
    </source>
</reference>
<reference evidence="3 5" key="2">
    <citation type="submission" date="2019-07" db="EMBL/GenBank/DDBJ databases">
        <title>Tepidimonas ignava SPS-1037 draft genome.</title>
        <authorList>
            <person name="Da Costa M.S."/>
            <person name="Froufe H.J.C."/>
            <person name="Egas C."/>
            <person name="Albuquerque L."/>
        </authorList>
    </citation>
    <scope>NUCLEOTIDE SEQUENCE [LARGE SCALE GENOMIC DNA]</scope>
    <source>
        <strain evidence="3 5">SPS-1037</strain>
    </source>
</reference>
<keyword evidence="5" id="KW-1185">Reference proteome</keyword>
<sequence length="246" mass="27681">MQAQTSHEHAIVPRAGWYAVPAPAWHAEHDIAMRRERLPFRIRVARSQADLRRVAQLRYDAYARHLPASLTQGLLQVDPLDLAPGVAVLMAESRADGELLGTLRIQTNEHRPLALQQSFGLPAWMADARCAEVTRLAVTQRADSRLVKTVMLKAAYYWCERAGVRYVLVTARSPLDRQYARLMFRDVDPAKGFVPLEHVFGLPHRVMYCDIATARFEGAGHPLYDFWFNTDHPDIELDAGDGGTVG</sequence>
<dbReference type="Pfam" id="PF21926">
    <property type="entry name" value="FeeM"/>
    <property type="match status" value="1"/>
</dbReference>
<evidence type="ECO:0000313" key="4">
    <source>
        <dbReference type="Proteomes" id="UP000295536"/>
    </source>
</evidence>
<dbReference type="SUPFAM" id="SSF55729">
    <property type="entry name" value="Acyl-CoA N-acyltransferases (Nat)"/>
    <property type="match status" value="1"/>
</dbReference>
<dbReference type="OrthoDB" id="8773859at2"/>
<dbReference type="EMBL" id="SMAH01000011">
    <property type="protein sequence ID" value="TCS97076.1"/>
    <property type="molecule type" value="Genomic_DNA"/>
</dbReference>
<dbReference type="Gene3D" id="3.40.630.30">
    <property type="match status" value="1"/>
</dbReference>
<evidence type="ECO:0000313" key="3">
    <source>
        <dbReference type="EMBL" id="TSE22310.1"/>
    </source>
</evidence>
<dbReference type="Proteomes" id="UP000295536">
    <property type="component" value="Unassembled WGS sequence"/>
</dbReference>
<dbReference type="InterPro" id="IPR016181">
    <property type="entry name" value="Acyl_CoA_acyltransferase"/>
</dbReference>